<dbReference type="NCBIfam" id="TIGR02669">
    <property type="entry name" value="SpoIID_LytB"/>
    <property type="match status" value="1"/>
</dbReference>
<dbReference type="AlphaFoldDB" id="A0A1H1Y4A2"/>
<dbReference type="Pfam" id="PF08486">
    <property type="entry name" value="SpoIID"/>
    <property type="match status" value="1"/>
</dbReference>
<dbReference type="RefSeq" id="WP_091732773.1">
    <property type="nucleotide sequence ID" value="NZ_LT629757.1"/>
</dbReference>
<accession>A0A1H1Y4A2</accession>
<dbReference type="OrthoDB" id="9773852at2"/>
<gene>
    <name evidence="3" type="ORF">SAMN04488570_3696</name>
</gene>
<name>A0A1H1Y4A2_9ACTN</name>
<evidence type="ECO:0000256" key="1">
    <source>
        <dbReference type="SAM" id="SignalP"/>
    </source>
</evidence>
<organism evidence="3 4">
    <name type="scientific">Nocardioides scoriae</name>
    <dbReference type="NCBI Taxonomy" id="642780"/>
    <lineage>
        <taxon>Bacteria</taxon>
        <taxon>Bacillati</taxon>
        <taxon>Actinomycetota</taxon>
        <taxon>Actinomycetes</taxon>
        <taxon>Propionibacteriales</taxon>
        <taxon>Nocardioidaceae</taxon>
        <taxon>Nocardioides</taxon>
    </lineage>
</organism>
<protein>
    <submittedName>
        <fullName evidence="3">SpoIID/LytB domain protein</fullName>
    </submittedName>
</protein>
<evidence type="ECO:0000313" key="4">
    <source>
        <dbReference type="Proteomes" id="UP000198859"/>
    </source>
</evidence>
<dbReference type="Proteomes" id="UP000198859">
    <property type="component" value="Chromosome I"/>
</dbReference>
<keyword evidence="1" id="KW-0732">Signal</keyword>
<dbReference type="EMBL" id="LT629757">
    <property type="protein sequence ID" value="SDT15856.1"/>
    <property type="molecule type" value="Genomic_DNA"/>
</dbReference>
<feature type="signal peptide" evidence="1">
    <location>
        <begin position="1"/>
        <end position="30"/>
    </location>
</feature>
<dbReference type="GO" id="GO:0030435">
    <property type="term" value="P:sporulation resulting in formation of a cellular spore"/>
    <property type="evidence" value="ECO:0007669"/>
    <property type="project" value="InterPro"/>
</dbReference>
<keyword evidence="4" id="KW-1185">Reference proteome</keyword>
<feature type="chain" id="PRO_5009266141" evidence="1">
    <location>
        <begin position="31"/>
        <end position="413"/>
    </location>
</feature>
<dbReference type="STRING" id="642780.SAMN04488570_3696"/>
<evidence type="ECO:0000259" key="2">
    <source>
        <dbReference type="Pfam" id="PF08486"/>
    </source>
</evidence>
<feature type="domain" description="Sporulation stage II protein D amidase enhancer LytB N-terminal" evidence="2">
    <location>
        <begin position="214"/>
        <end position="298"/>
    </location>
</feature>
<proteinExistence type="predicted"/>
<reference evidence="4" key="1">
    <citation type="submission" date="2016-10" db="EMBL/GenBank/DDBJ databases">
        <authorList>
            <person name="Varghese N."/>
            <person name="Submissions S."/>
        </authorList>
    </citation>
    <scope>NUCLEOTIDE SEQUENCE [LARGE SCALE GENOMIC DNA]</scope>
    <source>
        <strain evidence="4">DSM 22127</strain>
    </source>
</reference>
<evidence type="ECO:0000313" key="3">
    <source>
        <dbReference type="EMBL" id="SDT15856.1"/>
    </source>
</evidence>
<sequence>MSRIRRGLGVVGAAALLLATGLASPPAATAAGSPVGAAAPDVQAADAGWAVPSDGVVRLRGHGYGHGHGMSQYGARGAAQKGLTHQQILAFYYPGTTLGTTSGNIWVHLTADTDGTLQVLPATGLRVRQVGSGSSYVLPTSVGSATPTSWRLRTVSGRIVLEYLAGSSWRAHAPKDVTLSGAAAFYRPGGTVTLRVGSSDRTYRGSLRYVAGATVNVLRLDDYVRGVVPREMPVSWEGAAVRTQAVAARTYAAWERADHLGRSWHTCDTTSCQVYGGVGSEHPLGDAAVKATAGQVLRWKGEPAFTQFSSSSGGWTRAGSMPYLVAKADPYDANASNPMNTWSTTLKRTTVQSAYPSIGTLQSLRVTRRDGNGDWGGRATAVLLRGSKGEVTVSGSTFRSRFGLRSDWIRFGS</sequence>
<dbReference type="InterPro" id="IPR013693">
    <property type="entry name" value="SpoIID/LytB_N"/>
</dbReference>
<dbReference type="InterPro" id="IPR013486">
    <property type="entry name" value="SpoIID/LytB"/>
</dbReference>